<dbReference type="Proteomes" id="UP000269544">
    <property type="component" value="Chromosome"/>
</dbReference>
<evidence type="ECO:0000313" key="2">
    <source>
        <dbReference type="Proteomes" id="UP000269544"/>
    </source>
</evidence>
<evidence type="ECO:0000313" key="1">
    <source>
        <dbReference type="EMBL" id="VEJ36333.1"/>
    </source>
</evidence>
<sequence>MEKKIKDTMTLEEYKKAIEQRLLEFNRKEKTEGFMLGYEEDFQDYYNDDCL</sequence>
<dbReference type="RefSeq" id="WP_164715270.1">
    <property type="nucleotide sequence ID" value="NZ_LR134523.1"/>
</dbReference>
<gene>
    <name evidence="1" type="ORF">NCTC13079_01538</name>
</gene>
<reference evidence="1 2" key="1">
    <citation type="submission" date="2018-12" db="EMBL/GenBank/DDBJ databases">
        <authorList>
            <consortium name="Pathogen Informatics"/>
        </authorList>
    </citation>
    <scope>NUCLEOTIDE SEQUENCE [LARGE SCALE GENOMIC DNA]</scope>
    <source>
        <strain evidence="1 2">NCTC13079</strain>
    </source>
</reference>
<name>A0A448V3G1_9FIRM</name>
<dbReference type="EMBL" id="LR134523">
    <property type="protein sequence ID" value="VEJ36333.1"/>
    <property type="molecule type" value="Genomic_DNA"/>
</dbReference>
<protein>
    <submittedName>
        <fullName evidence="1">Uncharacterized protein</fullName>
    </submittedName>
</protein>
<dbReference type="AlphaFoldDB" id="A0A448V3G1"/>
<keyword evidence="2" id="KW-1185">Reference proteome</keyword>
<accession>A0A448V3G1</accession>
<organism evidence="1 2">
    <name type="scientific">Aedoeadaptatus ivorii</name>
    <dbReference type="NCBI Taxonomy" id="54006"/>
    <lineage>
        <taxon>Bacteria</taxon>
        <taxon>Bacillati</taxon>
        <taxon>Bacillota</taxon>
        <taxon>Tissierellia</taxon>
        <taxon>Tissierellales</taxon>
        <taxon>Peptoniphilaceae</taxon>
        <taxon>Aedoeadaptatus</taxon>
    </lineage>
</organism>
<dbReference type="KEGG" id="piv:NCTC13079_01538"/>
<proteinExistence type="predicted"/>